<dbReference type="PANTHER" id="PTHR42760">
    <property type="entry name" value="SHORT-CHAIN DEHYDROGENASES/REDUCTASES FAMILY MEMBER"/>
    <property type="match status" value="1"/>
</dbReference>
<dbReference type="Proteomes" id="UP001341259">
    <property type="component" value="Chromosome"/>
</dbReference>
<dbReference type="RefSeq" id="WP_328345249.1">
    <property type="nucleotide sequence ID" value="NZ_CP107906.1"/>
</dbReference>
<organism evidence="2 3">
    <name type="scientific">Streptomyces violaceus</name>
    <name type="common">Streptomyces venezuelae</name>
    <dbReference type="NCBI Taxonomy" id="1936"/>
    <lineage>
        <taxon>Bacteria</taxon>
        <taxon>Bacillati</taxon>
        <taxon>Actinomycetota</taxon>
        <taxon>Actinomycetes</taxon>
        <taxon>Kitasatosporales</taxon>
        <taxon>Streptomycetaceae</taxon>
        <taxon>Streptomyces</taxon>
    </lineage>
</organism>
<dbReference type="PROSITE" id="PS00061">
    <property type="entry name" value="ADH_SHORT"/>
    <property type="match status" value="1"/>
</dbReference>
<dbReference type="PANTHER" id="PTHR42760:SF78">
    <property type="entry name" value="3-OXOACYL-[ACYL-CARRIER-PROTEIN] REDUCTASE [NADH]"/>
    <property type="match status" value="1"/>
</dbReference>
<proteinExistence type="inferred from homology"/>
<accession>A0ABZ1P2T1</accession>
<dbReference type="SUPFAM" id="SSF51735">
    <property type="entry name" value="NAD(P)-binding Rossmann-fold domains"/>
    <property type="match status" value="1"/>
</dbReference>
<evidence type="ECO:0000313" key="3">
    <source>
        <dbReference type="Proteomes" id="UP001341259"/>
    </source>
</evidence>
<dbReference type="PRINTS" id="PR00081">
    <property type="entry name" value="GDHRDH"/>
</dbReference>
<dbReference type="InterPro" id="IPR036291">
    <property type="entry name" value="NAD(P)-bd_dom_sf"/>
</dbReference>
<dbReference type="CDD" id="cd05233">
    <property type="entry name" value="SDR_c"/>
    <property type="match status" value="1"/>
</dbReference>
<evidence type="ECO:0000313" key="2">
    <source>
        <dbReference type="EMBL" id="WUG97915.1"/>
    </source>
</evidence>
<keyword evidence="3" id="KW-1185">Reference proteome</keyword>
<protein>
    <submittedName>
        <fullName evidence="2">SDR family oxidoreductase</fullName>
    </submittedName>
</protein>
<gene>
    <name evidence="2" type="ORF">OHB29_35725</name>
</gene>
<sequence>MTGPDADGYTVVTGGAGFLGSAVTDRLLADGQRVVVLDRETPARPEAHAFQVDLADEAALERVLGRLLEERGAPGALALCHGWSPKGADGSRIPETDVPADLFRQVIDANLTSCFVLLRTLVPAMAAAGTGRVVAIGSAAAHTGRTTAGSAYAAAKAGVAALVRTFGARYAPQGVLINDVSPGKIANPNWPDSPEAIARYRQEIPMGRLAEAGEVADAIAFLLSHRNTYITGQTVIVDGGRLP</sequence>
<dbReference type="Gene3D" id="3.40.50.720">
    <property type="entry name" value="NAD(P)-binding Rossmann-like Domain"/>
    <property type="match status" value="1"/>
</dbReference>
<dbReference type="InterPro" id="IPR020904">
    <property type="entry name" value="Sc_DH/Rdtase_CS"/>
</dbReference>
<evidence type="ECO:0000256" key="1">
    <source>
        <dbReference type="ARBA" id="ARBA00006484"/>
    </source>
</evidence>
<comment type="similarity">
    <text evidence="1">Belongs to the short-chain dehydrogenases/reductases (SDR) family.</text>
</comment>
<dbReference type="InterPro" id="IPR002347">
    <property type="entry name" value="SDR_fam"/>
</dbReference>
<dbReference type="EMBL" id="CP107906">
    <property type="protein sequence ID" value="WUG97915.1"/>
    <property type="molecule type" value="Genomic_DNA"/>
</dbReference>
<dbReference type="Pfam" id="PF13561">
    <property type="entry name" value="adh_short_C2"/>
    <property type="match status" value="1"/>
</dbReference>
<name>A0ABZ1P2T1_STRVL</name>
<reference evidence="2 3" key="1">
    <citation type="submission" date="2022-10" db="EMBL/GenBank/DDBJ databases">
        <title>The complete genomes of actinobacterial strains from the NBC collection.</title>
        <authorList>
            <person name="Joergensen T.S."/>
            <person name="Alvarez Arevalo M."/>
            <person name="Sterndorff E.B."/>
            <person name="Faurdal D."/>
            <person name="Vuksanovic O."/>
            <person name="Mourched A.-S."/>
            <person name="Charusanti P."/>
            <person name="Shaw S."/>
            <person name="Blin K."/>
            <person name="Weber T."/>
        </authorList>
    </citation>
    <scope>NUCLEOTIDE SEQUENCE [LARGE SCALE GENOMIC DNA]</scope>
    <source>
        <strain evidence="2 3">NBC_00456</strain>
    </source>
</reference>